<dbReference type="EMBL" id="PYMB01000009">
    <property type="protein sequence ID" value="PSW10810.1"/>
    <property type="molecule type" value="Genomic_DNA"/>
</dbReference>
<dbReference type="OrthoDB" id="5827825at2"/>
<sequence length="145" mass="16671">MQTDLLLSAYFGELYGIAFFTTFANKYSDDNHIHKWQLLIKVEQITAIKLKAGLNAINIACPDHDSEMEIKGQRDAENWLNLEWNSLVDTLANWVEPYALRYRQQAANATNYHDLYQLVAEHEDVIWAFLHAEQNDVGSGVTILE</sequence>
<proteinExistence type="predicted"/>
<reference evidence="1 2" key="1">
    <citation type="submission" date="2018-03" db="EMBL/GenBank/DDBJ databases">
        <title>Whole genome sequencing of Histamine producing bacteria.</title>
        <authorList>
            <person name="Butler K."/>
        </authorList>
    </citation>
    <scope>NUCLEOTIDE SEQUENCE [LARGE SCALE GENOMIC DNA]</scope>
    <source>
        <strain evidence="1 2">DSM 19138</strain>
    </source>
</reference>
<dbReference type="RefSeq" id="WP_107299446.1">
    <property type="nucleotide sequence ID" value="NZ_PYMB01000009.1"/>
</dbReference>
<accession>A0A2T3NAP6</accession>
<dbReference type="Proteomes" id="UP000241346">
    <property type="component" value="Unassembled WGS sequence"/>
</dbReference>
<protein>
    <submittedName>
        <fullName evidence="1">Uncharacterized protein</fullName>
    </submittedName>
</protein>
<gene>
    <name evidence="1" type="ORF">C9J01_17580</name>
</gene>
<name>A0A2T3NAP6_9GAMM</name>
<organism evidence="1 2">
    <name type="scientific">Photobacterium rosenbergii</name>
    <dbReference type="NCBI Taxonomy" id="294936"/>
    <lineage>
        <taxon>Bacteria</taxon>
        <taxon>Pseudomonadati</taxon>
        <taxon>Pseudomonadota</taxon>
        <taxon>Gammaproteobacteria</taxon>
        <taxon>Vibrionales</taxon>
        <taxon>Vibrionaceae</taxon>
        <taxon>Photobacterium</taxon>
    </lineage>
</organism>
<evidence type="ECO:0000313" key="1">
    <source>
        <dbReference type="EMBL" id="PSW10810.1"/>
    </source>
</evidence>
<dbReference type="AlphaFoldDB" id="A0A2T3NAP6"/>
<evidence type="ECO:0000313" key="2">
    <source>
        <dbReference type="Proteomes" id="UP000241346"/>
    </source>
</evidence>
<comment type="caution">
    <text evidence="1">The sequence shown here is derived from an EMBL/GenBank/DDBJ whole genome shotgun (WGS) entry which is preliminary data.</text>
</comment>